<accession>A0A0B6Y5S4</accession>
<name>A0A0B6Y5S4_9EUPU</name>
<evidence type="ECO:0000313" key="1">
    <source>
        <dbReference type="EMBL" id="CEK51191.1"/>
    </source>
</evidence>
<protein>
    <submittedName>
        <fullName evidence="1">Uncharacterized protein</fullName>
    </submittedName>
</protein>
<feature type="non-terminal residue" evidence="1">
    <location>
        <position position="61"/>
    </location>
</feature>
<dbReference type="EMBL" id="HACG01004326">
    <property type="protein sequence ID" value="CEK51191.1"/>
    <property type="molecule type" value="Transcribed_RNA"/>
</dbReference>
<organism evidence="1">
    <name type="scientific">Arion vulgaris</name>
    <dbReference type="NCBI Taxonomy" id="1028688"/>
    <lineage>
        <taxon>Eukaryota</taxon>
        <taxon>Metazoa</taxon>
        <taxon>Spiralia</taxon>
        <taxon>Lophotrochozoa</taxon>
        <taxon>Mollusca</taxon>
        <taxon>Gastropoda</taxon>
        <taxon>Heterobranchia</taxon>
        <taxon>Euthyneura</taxon>
        <taxon>Panpulmonata</taxon>
        <taxon>Eupulmonata</taxon>
        <taxon>Stylommatophora</taxon>
        <taxon>Helicina</taxon>
        <taxon>Arionoidea</taxon>
        <taxon>Arionidae</taxon>
        <taxon>Arion</taxon>
    </lineage>
</organism>
<reference evidence="1" key="1">
    <citation type="submission" date="2014-12" db="EMBL/GenBank/DDBJ databases">
        <title>Insight into the proteome of Arion vulgaris.</title>
        <authorList>
            <person name="Aradska J."/>
            <person name="Bulat T."/>
            <person name="Smidak R."/>
            <person name="Sarate P."/>
            <person name="Gangsoo J."/>
            <person name="Sialana F."/>
            <person name="Bilban M."/>
            <person name="Lubec G."/>
        </authorList>
    </citation>
    <scope>NUCLEOTIDE SEQUENCE</scope>
    <source>
        <tissue evidence="1">Skin</tissue>
    </source>
</reference>
<proteinExistence type="predicted"/>
<sequence length="61" mass="7198">MWMLVKFVYCTTDWETRPLFTTLSTSVVTKLVHRVVRVQVYDLHTRSVVLRDCVSSSHNKK</sequence>
<gene>
    <name evidence="1" type="primary">ORF12767</name>
</gene>
<dbReference type="AlphaFoldDB" id="A0A0B6Y5S4"/>